<dbReference type="Proteomes" id="UP000383932">
    <property type="component" value="Unassembled WGS sequence"/>
</dbReference>
<dbReference type="InterPro" id="IPR001810">
    <property type="entry name" value="F-box_dom"/>
</dbReference>
<dbReference type="OrthoDB" id="3229878at2759"/>
<keyword evidence="3" id="KW-1185">Reference proteome</keyword>
<proteinExistence type="predicted"/>
<gene>
    <name evidence="2" type="ORF">CTheo_4935</name>
</gene>
<reference evidence="2 3" key="1">
    <citation type="journal article" date="2019" name="Fungal Biol. Biotechnol.">
        <title>Draft genome sequence of fastidious pathogen Ceratobasidium theobromae, which causes vascular-streak dieback in Theobroma cacao.</title>
        <authorList>
            <person name="Ali S.S."/>
            <person name="Asman A."/>
            <person name="Shao J."/>
            <person name="Firmansyah A.P."/>
            <person name="Susilo A.W."/>
            <person name="Rosmana A."/>
            <person name="McMahon P."/>
            <person name="Junaid M."/>
            <person name="Guest D."/>
            <person name="Kheng T.Y."/>
            <person name="Meinhardt L.W."/>
            <person name="Bailey B.A."/>
        </authorList>
    </citation>
    <scope>NUCLEOTIDE SEQUENCE [LARGE SCALE GENOMIC DNA]</scope>
    <source>
        <strain evidence="2 3">CT2</strain>
    </source>
</reference>
<evidence type="ECO:0000313" key="2">
    <source>
        <dbReference type="EMBL" id="KAB5591635.1"/>
    </source>
</evidence>
<organism evidence="2 3">
    <name type="scientific">Ceratobasidium theobromae</name>
    <dbReference type="NCBI Taxonomy" id="1582974"/>
    <lineage>
        <taxon>Eukaryota</taxon>
        <taxon>Fungi</taxon>
        <taxon>Dikarya</taxon>
        <taxon>Basidiomycota</taxon>
        <taxon>Agaricomycotina</taxon>
        <taxon>Agaricomycetes</taxon>
        <taxon>Cantharellales</taxon>
        <taxon>Ceratobasidiaceae</taxon>
        <taxon>Ceratobasidium</taxon>
    </lineage>
</organism>
<dbReference type="Pfam" id="PF00646">
    <property type="entry name" value="F-box"/>
    <property type="match status" value="1"/>
</dbReference>
<evidence type="ECO:0000313" key="3">
    <source>
        <dbReference type="Proteomes" id="UP000383932"/>
    </source>
</evidence>
<accession>A0A5N5QIQ8</accession>
<evidence type="ECO:0000259" key="1">
    <source>
        <dbReference type="Pfam" id="PF00646"/>
    </source>
</evidence>
<feature type="domain" description="F-box" evidence="1">
    <location>
        <begin position="368"/>
        <end position="399"/>
    </location>
</feature>
<sequence>MNLVLAAWIQKKIKMLEQVEPVLSDEEVWRPCNKNLDGDSAGFEVLDNLNWLGDCRNIDVWVYVIDFDNYVFSICFRRSYTHIKFDNMLPDDPGLGGYFDEKGAEFEIPDEHLTMDVDLWPNTGLDAIEVRQKYNDLQAAIVSASEWGAPTWENLSISQQLSICVLKPLVRESSYTVGPAFLSRNRGDIGDFCYRVISITAPSDIICPSQAEADLGLYPRGPSKQFTGTLRDRRWFSPMLEDIYHHRLYITSRFRGCLIALCSRLDEPVSLMHEVGRAVEILRKYTHTRVGILISRWQIVAVAIHGSKVCHSPALDFNNRDGELCDGILLMMYLLMMYLLSPLFTTPKTPWSDLLRIPHKPTSTPMTLPLEIVEYIIDFADFETYLNLRSLSRTIRDLCLARPQVGEYTILGKRPGRNNVFRVRHRKSSSSMDATFTHIKCGQYVRFVGGIWEMIENGGELEESHSD</sequence>
<name>A0A5N5QIQ8_9AGAM</name>
<dbReference type="AlphaFoldDB" id="A0A5N5QIQ8"/>
<dbReference type="EMBL" id="SSOP01000096">
    <property type="protein sequence ID" value="KAB5591635.1"/>
    <property type="molecule type" value="Genomic_DNA"/>
</dbReference>
<comment type="caution">
    <text evidence="2">The sequence shown here is derived from an EMBL/GenBank/DDBJ whole genome shotgun (WGS) entry which is preliminary data.</text>
</comment>
<protein>
    <recommendedName>
        <fullName evidence="1">F-box domain-containing protein</fullName>
    </recommendedName>
</protein>